<dbReference type="OrthoDB" id="23633at2157"/>
<dbReference type="RefSeq" id="WP_013680761.1">
    <property type="nucleotide sequence ID" value="NC_015315.1"/>
</dbReference>
<reference evidence="1 2" key="1">
    <citation type="journal article" date="2011" name="J. Bacteriol.">
        <title>Complete genome sequence of the thermoacidophilic crenarchaeon Thermoproteus uzoniensis 768-20.</title>
        <authorList>
            <person name="Mardanov A.V."/>
            <person name="Gumerov V.M."/>
            <person name="Beletsky A.V."/>
            <person name="Prokofeva M.I."/>
            <person name="Bonch-Osmolovskaya E.A."/>
            <person name="Ravin N.V."/>
            <person name="Skryabin K.G."/>
        </authorList>
    </citation>
    <scope>NUCLEOTIDE SEQUENCE [LARGE SCALE GENOMIC DNA]</scope>
    <source>
        <strain evidence="1 2">768-20</strain>
    </source>
</reference>
<accession>F2L4S2</accession>
<dbReference type="GeneID" id="10361779"/>
<protein>
    <submittedName>
        <fullName evidence="1">Uncharacterized protein</fullName>
    </submittedName>
</protein>
<keyword evidence="2" id="KW-1185">Reference proteome</keyword>
<dbReference type="Proteomes" id="UP000008138">
    <property type="component" value="Chromosome"/>
</dbReference>
<dbReference type="EMBL" id="CP002590">
    <property type="protein sequence ID" value="AEA13426.1"/>
    <property type="molecule type" value="Genomic_DNA"/>
</dbReference>
<dbReference type="HOGENOM" id="CLU_1830667_0_0_2"/>
<reference key="2">
    <citation type="submission" date="2011-03" db="EMBL/GenBank/DDBJ databases">
        <title>Complete genome sequence of the thermoacidophilic crenarchaeon Thermoproteus uzoniensis 768-20.</title>
        <authorList>
            <person name="Mardanov A.V."/>
            <person name="Gumerov V.M."/>
            <person name="Beletsky A.V."/>
            <person name="Prokofeva M.I."/>
            <person name="Bonch-Osmolovskaya E.A."/>
            <person name="Ravin N.V."/>
            <person name="Skryabin K.G."/>
        </authorList>
    </citation>
    <scope>NUCLEOTIDE SEQUENCE</scope>
    <source>
        <strain>768-20</strain>
    </source>
</reference>
<gene>
    <name evidence="1" type="ordered locus">TUZN_1968</name>
</gene>
<dbReference type="AlphaFoldDB" id="F2L4S2"/>
<evidence type="ECO:0000313" key="2">
    <source>
        <dbReference type="Proteomes" id="UP000008138"/>
    </source>
</evidence>
<dbReference type="KEGG" id="tuz:TUZN_1968"/>
<name>F2L4S2_THEU7</name>
<dbReference type="eggNOG" id="arCOG05426">
    <property type="taxonomic scope" value="Archaea"/>
</dbReference>
<evidence type="ECO:0000313" key="1">
    <source>
        <dbReference type="EMBL" id="AEA13426.1"/>
    </source>
</evidence>
<organism evidence="1 2">
    <name type="scientific">Thermoproteus uzoniensis (strain 768-20)</name>
    <dbReference type="NCBI Taxonomy" id="999630"/>
    <lineage>
        <taxon>Archaea</taxon>
        <taxon>Thermoproteota</taxon>
        <taxon>Thermoprotei</taxon>
        <taxon>Thermoproteales</taxon>
        <taxon>Thermoproteaceae</taxon>
        <taxon>Thermoproteus</taxon>
    </lineage>
</organism>
<sequence>MEIPEVSEVELENPSFSVAGPAEYTISFGSPCKVSANVRMDVLMFSWPRVFSKALVAVYKCGDFWPHFDVKVRALSFGKSIYLLVDSVARHNESDAEIVPLERGPLWIYLAKLGAIALCKTVREVLNVQGKCRTYMSAGT</sequence>
<proteinExistence type="predicted"/>